<evidence type="ECO:0000256" key="2">
    <source>
        <dbReference type="SAM" id="SignalP"/>
    </source>
</evidence>
<dbReference type="Proteomes" id="UP000314251">
    <property type="component" value="Unassembled WGS sequence"/>
</dbReference>
<evidence type="ECO:0000256" key="1">
    <source>
        <dbReference type="SAM" id="MobiDB-lite"/>
    </source>
</evidence>
<dbReference type="AlphaFoldDB" id="A0A5N5ZUA2"/>
<protein>
    <recommendedName>
        <fullName evidence="5">Enoyl reductase</fullName>
    </recommendedName>
</protein>
<keyword evidence="4" id="KW-1185">Reference proteome</keyword>
<feature type="compositionally biased region" description="Low complexity" evidence="1">
    <location>
        <begin position="14"/>
        <end position="26"/>
    </location>
</feature>
<feature type="signal peptide" evidence="2">
    <location>
        <begin position="1"/>
        <end position="42"/>
    </location>
</feature>
<feature type="region of interest" description="Disordered" evidence="1">
    <location>
        <begin position="1"/>
        <end position="26"/>
    </location>
</feature>
<dbReference type="OrthoDB" id="4072449at2"/>
<evidence type="ECO:0008006" key="5">
    <source>
        <dbReference type="Google" id="ProtNLM"/>
    </source>
</evidence>
<comment type="caution">
    <text evidence="3">The sequence shown here is derived from an EMBL/GenBank/DDBJ whole genome shotgun (WGS) entry which is preliminary data.</text>
</comment>
<reference evidence="3" key="1">
    <citation type="submission" date="2019-10" db="EMBL/GenBank/DDBJ databases">
        <title>Nonomuraea sp. nov., isolated from Phyllanthus amarus.</title>
        <authorList>
            <person name="Klykleung N."/>
            <person name="Tanasupawat S."/>
        </authorList>
    </citation>
    <scope>NUCLEOTIDE SEQUENCE [LARGE SCALE GENOMIC DNA]</scope>
    <source>
        <strain evidence="3">3MP-10</strain>
    </source>
</reference>
<sequence>MLSQQPTPDHKPTAPRSPGRPRPAAALLLTLGALLAAQLAHAPGASADEENRGRFNGNTEDTSGQGGGGDRGLSAHAGITITTRGGNGGGGGPISSVDTSWTPPPCYYAPTYTPTEFKQSFEDYLNNTPLHSGKGEAARMHEEAYGEDSEYNDHNLDREGEGMWWSSVINTASNDHEGQLACDEPTFWVDFGDAPPDIPGVPTPELLAELAYANTRVPDTAIETNPEAEHTVNLPTWIWLDAADYQPVEVTAQVEGYDIWATTRAEPSALTIRPGTEDATLHPSSGTCPTTDDGAIGTPFPGGAPEQAPPCGVTYLRATHATGPYQLSAGLTWSIDWQGSGGTGGDLPDGTYTTDQDVEVQEIQTIVR</sequence>
<organism evidence="3 4">
    <name type="scientific">Streptomyces mimosae</name>
    <dbReference type="NCBI Taxonomy" id="2586635"/>
    <lineage>
        <taxon>Bacteria</taxon>
        <taxon>Bacillati</taxon>
        <taxon>Actinomycetota</taxon>
        <taxon>Actinomycetes</taxon>
        <taxon>Kitasatosporales</taxon>
        <taxon>Streptomycetaceae</taxon>
        <taxon>Streptomyces</taxon>
    </lineage>
</organism>
<accession>A0A5N5ZUA2</accession>
<evidence type="ECO:0000313" key="3">
    <source>
        <dbReference type="EMBL" id="KAB8158900.1"/>
    </source>
</evidence>
<dbReference type="EMBL" id="VDLY02000026">
    <property type="protein sequence ID" value="KAB8158900.1"/>
    <property type="molecule type" value="Genomic_DNA"/>
</dbReference>
<proteinExistence type="predicted"/>
<dbReference type="RefSeq" id="WP_139675007.1">
    <property type="nucleotide sequence ID" value="NZ_VDLY02000026.1"/>
</dbReference>
<gene>
    <name evidence="3" type="ORF">FH607_028810</name>
</gene>
<feature type="chain" id="PRO_5024466743" description="Enoyl reductase" evidence="2">
    <location>
        <begin position="43"/>
        <end position="368"/>
    </location>
</feature>
<name>A0A5N5ZUA2_9ACTN</name>
<feature type="region of interest" description="Disordered" evidence="1">
    <location>
        <begin position="274"/>
        <end position="306"/>
    </location>
</feature>
<keyword evidence="2" id="KW-0732">Signal</keyword>
<feature type="region of interest" description="Disordered" evidence="1">
    <location>
        <begin position="43"/>
        <end position="75"/>
    </location>
</feature>
<evidence type="ECO:0000313" key="4">
    <source>
        <dbReference type="Proteomes" id="UP000314251"/>
    </source>
</evidence>